<organism evidence="1 2">
    <name type="scientific">Rudanella paleaurantiibacter</name>
    <dbReference type="NCBI Taxonomy" id="2614655"/>
    <lineage>
        <taxon>Bacteria</taxon>
        <taxon>Pseudomonadati</taxon>
        <taxon>Bacteroidota</taxon>
        <taxon>Cytophagia</taxon>
        <taxon>Cytophagales</taxon>
        <taxon>Cytophagaceae</taxon>
        <taxon>Rudanella</taxon>
    </lineage>
</organism>
<dbReference type="RefSeq" id="WP_152125073.1">
    <property type="nucleotide sequence ID" value="NZ_WELI01000005.1"/>
</dbReference>
<keyword evidence="2" id="KW-1185">Reference proteome</keyword>
<dbReference type="EMBL" id="WELI01000005">
    <property type="protein sequence ID" value="KAB7730488.1"/>
    <property type="molecule type" value="Genomic_DNA"/>
</dbReference>
<comment type="caution">
    <text evidence="1">The sequence shown here is derived from an EMBL/GenBank/DDBJ whole genome shotgun (WGS) entry which is preliminary data.</text>
</comment>
<accession>A0A7J5TZB3</accession>
<sequence length="195" mass="22713">MLYFSLAHFQGFKTYLHDNNREISVEHIIEEIVIGKIDERIDKIFQPIIDPNYRTVTFERFVEEWLEVPPVQVQEDKLTLFIAEDARTPLINALDPFTATVTDKENLRVVINGEEPNDVIKLECNQTSLVFVFRQVIDAGKIPSPKKKVESWLLKWFRVKTDDQYSELGSTIYDGLTKDIHKMKPAKESLINVNF</sequence>
<name>A0A7J5TZB3_9BACT</name>
<evidence type="ECO:0000313" key="2">
    <source>
        <dbReference type="Proteomes" id="UP000488299"/>
    </source>
</evidence>
<dbReference type="Proteomes" id="UP000488299">
    <property type="component" value="Unassembled WGS sequence"/>
</dbReference>
<reference evidence="1 2" key="1">
    <citation type="submission" date="2019-10" db="EMBL/GenBank/DDBJ databases">
        <title>Rudanella paleaurantiibacter sp. nov., isolated from sludge.</title>
        <authorList>
            <person name="Xu S.Q."/>
        </authorList>
    </citation>
    <scope>NUCLEOTIDE SEQUENCE [LARGE SCALE GENOMIC DNA]</scope>
    <source>
        <strain evidence="1 2">HX-22-17</strain>
    </source>
</reference>
<dbReference type="AlphaFoldDB" id="A0A7J5TZB3"/>
<protein>
    <submittedName>
        <fullName evidence="1">Uncharacterized protein</fullName>
    </submittedName>
</protein>
<evidence type="ECO:0000313" key="1">
    <source>
        <dbReference type="EMBL" id="KAB7730488.1"/>
    </source>
</evidence>
<proteinExistence type="predicted"/>
<gene>
    <name evidence="1" type="ORF">F5984_15205</name>
</gene>